<sequence>MKSWRHSETKWRTEIWFYNCRYVQGATMNGENLKGGWTEQKRSISIPSQSHLESQGAMKSVFLLIHIETCHWIQVSAYRAFGDY</sequence>
<name>A0A438K353_VITVI</name>
<proteinExistence type="predicted"/>
<dbReference type="AlphaFoldDB" id="A0A438K353"/>
<evidence type="ECO:0000313" key="2">
    <source>
        <dbReference type="Proteomes" id="UP000288805"/>
    </source>
</evidence>
<reference evidence="1 2" key="1">
    <citation type="journal article" date="2018" name="PLoS Genet.">
        <title>Population sequencing reveals clonal diversity and ancestral inbreeding in the grapevine cultivar Chardonnay.</title>
        <authorList>
            <person name="Roach M.J."/>
            <person name="Johnson D.L."/>
            <person name="Bohlmann J."/>
            <person name="van Vuuren H.J."/>
            <person name="Jones S.J."/>
            <person name="Pretorius I.S."/>
            <person name="Schmidt S.A."/>
            <person name="Borneman A.R."/>
        </authorList>
    </citation>
    <scope>NUCLEOTIDE SEQUENCE [LARGE SCALE GENOMIC DNA]</scope>
    <source>
        <strain evidence="2">cv. Chardonnay</strain>
        <tissue evidence="1">Leaf</tissue>
    </source>
</reference>
<gene>
    <name evidence="1" type="ORF">CK203_009136</name>
</gene>
<dbReference type="Proteomes" id="UP000288805">
    <property type="component" value="Unassembled WGS sequence"/>
</dbReference>
<protein>
    <submittedName>
        <fullName evidence="1">Uncharacterized protein</fullName>
    </submittedName>
</protein>
<evidence type="ECO:0000313" key="1">
    <source>
        <dbReference type="EMBL" id="RVX15608.1"/>
    </source>
</evidence>
<accession>A0A438K353</accession>
<organism evidence="1 2">
    <name type="scientific">Vitis vinifera</name>
    <name type="common">Grape</name>
    <dbReference type="NCBI Taxonomy" id="29760"/>
    <lineage>
        <taxon>Eukaryota</taxon>
        <taxon>Viridiplantae</taxon>
        <taxon>Streptophyta</taxon>
        <taxon>Embryophyta</taxon>
        <taxon>Tracheophyta</taxon>
        <taxon>Spermatophyta</taxon>
        <taxon>Magnoliopsida</taxon>
        <taxon>eudicotyledons</taxon>
        <taxon>Gunneridae</taxon>
        <taxon>Pentapetalae</taxon>
        <taxon>rosids</taxon>
        <taxon>Vitales</taxon>
        <taxon>Vitaceae</taxon>
        <taxon>Viteae</taxon>
        <taxon>Vitis</taxon>
    </lineage>
</organism>
<comment type="caution">
    <text evidence="1">The sequence shown here is derived from an EMBL/GenBank/DDBJ whole genome shotgun (WGS) entry which is preliminary data.</text>
</comment>
<dbReference type="EMBL" id="QGNW01000018">
    <property type="protein sequence ID" value="RVX15608.1"/>
    <property type="molecule type" value="Genomic_DNA"/>
</dbReference>